<dbReference type="OrthoDB" id="2680086at2"/>
<dbReference type="STRING" id="381665.SAMN05216554_0671"/>
<evidence type="ECO:0000256" key="1">
    <source>
        <dbReference type="SAM" id="MobiDB-lite"/>
    </source>
</evidence>
<feature type="transmembrane region" description="Helical" evidence="2">
    <location>
        <begin position="181"/>
        <end position="205"/>
    </location>
</feature>
<dbReference type="Pfam" id="PF02517">
    <property type="entry name" value="Rce1-like"/>
    <property type="match status" value="1"/>
</dbReference>
<keyword evidence="2" id="KW-1133">Transmembrane helix</keyword>
<evidence type="ECO:0000313" key="4">
    <source>
        <dbReference type="EMBL" id="SDY54905.1"/>
    </source>
</evidence>
<protein>
    <submittedName>
        <fullName evidence="4">Membrane protease YdiL, CAAX protease family</fullName>
    </submittedName>
</protein>
<keyword evidence="5" id="KW-1185">Reference proteome</keyword>
<dbReference type="RefSeq" id="WP_092548711.1">
    <property type="nucleotide sequence ID" value="NZ_FNPZ01000001.1"/>
</dbReference>
<reference evidence="4 5" key="1">
    <citation type="submission" date="2016-10" db="EMBL/GenBank/DDBJ databases">
        <authorList>
            <person name="de Groot N.N."/>
        </authorList>
    </citation>
    <scope>NUCLEOTIDE SEQUENCE [LARGE SCALE GENOMIC DNA]</scope>
    <source>
        <strain evidence="4 5">CGMCC 4.3491</strain>
    </source>
</reference>
<accession>A0A1H3KT99</accession>
<feature type="transmembrane region" description="Helical" evidence="2">
    <location>
        <begin position="235"/>
        <end position="253"/>
    </location>
</feature>
<gene>
    <name evidence="4" type="ORF">SAMN05216554_0671</name>
</gene>
<dbReference type="Proteomes" id="UP000198891">
    <property type="component" value="Unassembled WGS sequence"/>
</dbReference>
<feature type="transmembrane region" description="Helical" evidence="2">
    <location>
        <begin position="25"/>
        <end position="49"/>
    </location>
</feature>
<keyword evidence="4" id="KW-0378">Hydrolase</keyword>
<evidence type="ECO:0000256" key="2">
    <source>
        <dbReference type="SAM" id="Phobius"/>
    </source>
</evidence>
<evidence type="ECO:0000259" key="3">
    <source>
        <dbReference type="Pfam" id="PF02517"/>
    </source>
</evidence>
<dbReference type="GO" id="GO:0080120">
    <property type="term" value="P:CAAX-box protein maturation"/>
    <property type="evidence" value="ECO:0007669"/>
    <property type="project" value="UniProtKB-ARBA"/>
</dbReference>
<organism evidence="4 5">
    <name type="scientific">Herbiconiux ginsengi</name>
    <dbReference type="NCBI Taxonomy" id="381665"/>
    <lineage>
        <taxon>Bacteria</taxon>
        <taxon>Bacillati</taxon>
        <taxon>Actinomycetota</taxon>
        <taxon>Actinomycetes</taxon>
        <taxon>Micrococcales</taxon>
        <taxon>Microbacteriaceae</taxon>
        <taxon>Herbiconiux</taxon>
    </lineage>
</organism>
<sequence length="334" mass="35186">MSTIAHPTATYDHALRVAPAWWRGALAILSLVAAYFLVSFLFSIVALAIDLATGQYGFDDLATGSLTFTPALMLANNLALAAMWPIAMVLQWAFFGVRPRWLSSVVGRFRWRWLGRLALVIVPVWIVYVGVSLLLGPLDPIDLSGSVIAMVLIVLLTTPLQSAGEEFGARGLIQRSVGSWFGSPIAAFVVGTVVSGALFSAAHAAADPWLIAYYFVFGASASFAARGTGGLEAPVLVHATNNVLLLVPTALMGQTDQVFERGEGAGSPFLLLPMGLCVGAALFSTWWGRRAGVVTTAPYPPSRATRVVSGPPEGGFGGPAEWDGGQTAPAVDAR</sequence>
<feature type="transmembrane region" description="Helical" evidence="2">
    <location>
        <begin position="117"/>
        <end position="135"/>
    </location>
</feature>
<dbReference type="GO" id="GO:0006508">
    <property type="term" value="P:proteolysis"/>
    <property type="evidence" value="ECO:0007669"/>
    <property type="project" value="UniProtKB-KW"/>
</dbReference>
<dbReference type="AlphaFoldDB" id="A0A1H3KT99"/>
<feature type="region of interest" description="Disordered" evidence="1">
    <location>
        <begin position="302"/>
        <end position="334"/>
    </location>
</feature>
<keyword evidence="4" id="KW-0645">Protease</keyword>
<feature type="domain" description="CAAX prenyl protease 2/Lysostaphin resistance protein A-like" evidence="3">
    <location>
        <begin position="150"/>
        <end position="244"/>
    </location>
</feature>
<dbReference type="EMBL" id="FNPZ01000001">
    <property type="protein sequence ID" value="SDY54905.1"/>
    <property type="molecule type" value="Genomic_DNA"/>
</dbReference>
<keyword evidence="2" id="KW-0472">Membrane</keyword>
<proteinExistence type="predicted"/>
<name>A0A1H3KT99_9MICO</name>
<feature type="transmembrane region" description="Helical" evidence="2">
    <location>
        <begin position="141"/>
        <end position="160"/>
    </location>
</feature>
<feature type="transmembrane region" description="Helical" evidence="2">
    <location>
        <begin position="265"/>
        <end position="283"/>
    </location>
</feature>
<feature type="transmembrane region" description="Helical" evidence="2">
    <location>
        <begin position="211"/>
        <end position="228"/>
    </location>
</feature>
<feature type="transmembrane region" description="Helical" evidence="2">
    <location>
        <begin position="78"/>
        <end position="97"/>
    </location>
</feature>
<dbReference type="GO" id="GO:0004175">
    <property type="term" value="F:endopeptidase activity"/>
    <property type="evidence" value="ECO:0007669"/>
    <property type="project" value="UniProtKB-ARBA"/>
</dbReference>
<dbReference type="InterPro" id="IPR003675">
    <property type="entry name" value="Rce1/LyrA-like_dom"/>
</dbReference>
<evidence type="ECO:0000313" key="5">
    <source>
        <dbReference type="Proteomes" id="UP000198891"/>
    </source>
</evidence>
<keyword evidence="2" id="KW-0812">Transmembrane</keyword>